<keyword evidence="3" id="KW-1185">Reference proteome</keyword>
<feature type="compositionally biased region" description="Basic and acidic residues" evidence="1">
    <location>
        <begin position="154"/>
        <end position="167"/>
    </location>
</feature>
<proteinExistence type="predicted"/>
<dbReference type="Proteomes" id="UP000053820">
    <property type="component" value="Unassembled WGS sequence"/>
</dbReference>
<feature type="compositionally biased region" description="Basic and acidic residues" evidence="1">
    <location>
        <begin position="83"/>
        <end position="97"/>
    </location>
</feature>
<feature type="compositionally biased region" description="Polar residues" evidence="1">
    <location>
        <begin position="207"/>
        <end position="217"/>
    </location>
</feature>
<protein>
    <submittedName>
        <fullName evidence="2">Uncharacterized protein</fullName>
    </submittedName>
</protein>
<feature type="compositionally biased region" description="Acidic residues" evidence="1">
    <location>
        <begin position="98"/>
        <end position="109"/>
    </location>
</feature>
<feature type="compositionally biased region" description="Basic and acidic residues" evidence="1">
    <location>
        <begin position="114"/>
        <end position="125"/>
    </location>
</feature>
<feature type="compositionally biased region" description="Acidic residues" evidence="1">
    <location>
        <begin position="222"/>
        <end position="232"/>
    </location>
</feature>
<dbReference type="EMBL" id="KN840040">
    <property type="protein sequence ID" value="KIJ57949.1"/>
    <property type="molecule type" value="Genomic_DNA"/>
</dbReference>
<organism evidence="2 3">
    <name type="scientific">Hydnomerulius pinastri MD-312</name>
    <dbReference type="NCBI Taxonomy" id="994086"/>
    <lineage>
        <taxon>Eukaryota</taxon>
        <taxon>Fungi</taxon>
        <taxon>Dikarya</taxon>
        <taxon>Basidiomycota</taxon>
        <taxon>Agaricomycotina</taxon>
        <taxon>Agaricomycetes</taxon>
        <taxon>Agaricomycetidae</taxon>
        <taxon>Boletales</taxon>
        <taxon>Boletales incertae sedis</taxon>
        <taxon>Leucogyrophana</taxon>
    </lineage>
</organism>
<dbReference type="AlphaFoldDB" id="A0A0C9UY34"/>
<feature type="compositionally biased region" description="Basic and acidic residues" evidence="1">
    <location>
        <begin position="32"/>
        <end position="43"/>
    </location>
</feature>
<accession>A0A0C9UY34</accession>
<evidence type="ECO:0000313" key="2">
    <source>
        <dbReference type="EMBL" id="KIJ57949.1"/>
    </source>
</evidence>
<sequence length="316" mass="33870">MAARPITRAANRDAHPGRPDMGGPRRSSQQVQEERAALAATEEAKRRLAAAHVTKAAALENAMELEDGARAQRFKIPTPKVMQKAERGKAPVRHGAEISDEVADLDSGSEFDPGMEKEGRSKQDLGDESDAREEAPKQRKIKNSCLTISNARKQVPEPKPDGKRKAADIGSSVSSAALKKQKPAKNIGGLKSAYQTPAKPICPAEARQNTSTDSPSFTYGGFEDEDDDDDAEAAANKSSTTKPNSGNSQSLVARNAPLAKIVANAPANRLRDSTVINIATATLQARVRATLADFPWHLGEPLEHGQPPSVHPRNLE</sequence>
<gene>
    <name evidence="2" type="ORF">HYDPIDRAFT_171459</name>
</gene>
<feature type="region of interest" description="Disordered" evidence="1">
    <location>
        <begin position="67"/>
        <end position="252"/>
    </location>
</feature>
<feature type="compositionally biased region" description="Polar residues" evidence="1">
    <location>
        <begin position="236"/>
        <end position="252"/>
    </location>
</feature>
<feature type="region of interest" description="Disordered" evidence="1">
    <location>
        <begin position="1"/>
        <end position="43"/>
    </location>
</feature>
<reference evidence="2 3" key="1">
    <citation type="submission" date="2014-04" db="EMBL/GenBank/DDBJ databases">
        <title>Evolutionary Origins and Diversification of the Mycorrhizal Mutualists.</title>
        <authorList>
            <consortium name="DOE Joint Genome Institute"/>
            <consortium name="Mycorrhizal Genomics Consortium"/>
            <person name="Kohler A."/>
            <person name="Kuo A."/>
            <person name="Nagy L.G."/>
            <person name="Floudas D."/>
            <person name="Copeland A."/>
            <person name="Barry K.W."/>
            <person name="Cichocki N."/>
            <person name="Veneault-Fourrey C."/>
            <person name="LaButti K."/>
            <person name="Lindquist E.A."/>
            <person name="Lipzen A."/>
            <person name="Lundell T."/>
            <person name="Morin E."/>
            <person name="Murat C."/>
            <person name="Riley R."/>
            <person name="Ohm R."/>
            <person name="Sun H."/>
            <person name="Tunlid A."/>
            <person name="Henrissat B."/>
            <person name="Grigoriev I.V."/>
            <person name="Hibbett D.S."/>
            <person name="Martin F."/>
        </authorList>
    </citation>
    <scope>NUCLEOTIDE SEQUENCE [LARGE SCALE GENOMIC DNA]</scope>
    <source>
        <strain evidence="2 3">MD-312</strain>
    </source>
</reference>
<dbReference type="HOGENOM" id="CLU_880172_0_0_1"/>
<name>A0A0C9UY34_9AGAM</name>
<evidence type="ECO:0000256" key="1">
    <source>
        <dbReference type="SAM" id="MobiDB-lite"/>
    </source>
</evidence>
<evidence type="ECO:0000313" key="3">
    <source>
        <dbReference type="Proteomes" id="UP000053820"/>
    </source>
</evidence>